<feature type="non-terminal residue" evidence="1">
    <location>
        <position position="1"/>
    </location>
</feature>
<dbReference type="EMBL" id="UOEU01000092">
    <property type="protein sequence ID" value="VAW30828.1"/>
    <property type="molecule type" value="Genomic_DNA"/>
</dbReference>
<gene>
    <name evidence="1" type="ORF">MNBD_CHLOROFLEXI01-1232</name>
</gene>
<evidence type="ECO:0000313" key="1">
    <source>
        <dbReference type="EMBL" id="VAW30828.1"/>
    </source>
</evidence>
<dbReference type="AlphaFoldDB" id="A0A3B0UJF8"/>
<name>A0A3B0UJF8_9ZZZZ</name>
<sequence length="43" mass="4748">SVTFSSEMPKIGINRNEILGAVVGFWRPMKAGLPNEQNAFVIE</sequence>
<organism evidence="1">
    <name type="scientific">hydrothermal vent metagenome</name>
    <dbReference type="NCBI Taxonomy" id="652676"/>
    <lineage>
        <taxon>unclassified sequences</taxon>
        <taxon>metagenomes</taxon>
        <taxon>ecological metagenomes</taxon>
    </lineage>
</organism>
<proteinExistence type="predicted"/>
<protein>
    <submittedName>
        <fullName evidence="1">Uncharacterized protein</fullName>
    </submittedName>
</protein>
<reference evidence="1" key="1">
    <citation type="submission" date="2018-06" db="EMBL/GenBank/DDBJ databases">
        <authorList>
            <person name="Zhirakovskaya E."/>
        </authorList>
    </citation>
    <scope>NUCLEOTIDE SEQUENCE</scope>
</reference>
<accession>A0A3B0UJF8</accession>